<organism evidence="1 2">
    <name type="scientific">Smallanthus sonchifolius</name>
    <dbReference type="NCBI Taxonomy" id="185202"/>
    <lineage>
        <taxon>Eukaryota</taxon>
        <taxon>Viridiplantae</taxon>
        <taxon>Streptophyta</taxon>
        <taxon>Embryophyta</taxon>
        <taxon>Tracheophyta</taxon>
        <taxon>Spermatophyta</taxon>
        <taxon>Magnoliopsida</taxon>
        <taxon>eudicotyledons</taxon>
        <taxon>Gunneridae</taxon>
        <taxon>Pentapetalae</taxon>
        <taxon>asterids</taxon>
        <taxon>campanulids</taxon>
        <taxon>Asterales</taxon>
        <taxon>Asteraceae</taxon>
        <taxon>Asteroideae</taxon>
        <taxon>Heliantheae alliance</taxon>
        <taxon>Millerieae</taxon>
        <taxon>Smallanthus</taxon>
    </lineage>
</organism>
<keyword evidence="2" id="KW-1185">Reference proteome</keyword>
<sequence length="117" mass="13221">MSSGDDGFDLWRLLLQLQLPQCSRELQRGSIVRLLGRIAIKVVDSMVSDENEAKGVFNYLKRYRIDSARLEPSRESDELVPGVSGFVSSDIDVCNRFRGVRSRFAVIVANLDQNMEV</sequence>
<evidence type="ECO:0000313" key="2">
    <source>
        <dbReference type="Proteomes" id="UP001056120"/>
    </source>
</evidence>
<accession>A0ACB9JFW7</accession>
<gene>
    <name evidence="1" type="ORF">L1987_13005</name>
</gene>
<reference evidence="1 2" key="2">
    <citation type="journal article" date="2022" name="Mol. Ecol. Resour.">
        <title>The genomes of chicory, endive, great burdock and yacon provide insights into Asteraceae paleo-polyploidization history and plant inulin production.</title>
        <authorList>
            <person name="Fan W."/>
            <person name="Wang S."/>
            <person name="Wang H."/>
            <person name="Wang A."/>
            <person name="Jiang F."/>
            <person name="Liu H."/>
            <person name="Zhao H."/>
            <person name="Xu D."/>
            <person name="Zhang Y."/>
        </authorList>
    </citation>
    <scope>NUCLEOTIDE SEQUENCE [LARGE SCALE GENOMIC DNA]</scope>
    <source>
        <strain evidence="2">cv. Yunnan</strain>
        <tissue evidence="1">Leaves</tissue>
    </source>
</reference>
<protein>
    <submittedName>
        <fullName evidence="1">Uncharacterized protein</fullName>
    </submittedName>
</protein>
<evidence type="ECO:0000313" key="1">
    <source>
        <dbReference type="EMBL" id="KAI3819180.1"/>
    </source>
</evidence>
<reference evidence="2" key="1">
    <citation type="journal article" date="2022" name="Mol. Ecol. Resour.">
        <title>The genomes of chicory, endive, great burdock and yacon provide insights into Asteraceae palaeo-polyploidization history and plant inulin production.</title>
        <authorList>
            <person name="Fan W."/>
            <person name="Wang S."/>
            <person name="Wang H."/>
            <person name="Wang A."/>
            <person name="Jiang F."/>
            <person name="Liu H."/>
            <person name="Zhao H."/>
            <person name="Xu D."/>
            <person name="Zhang Y."/>
        </authorList>
    </citation>
    <scope>NUCLEOTIDE SEQUENCE [LARGE SCALE GENOMIC DNA]</scope>
    <source>
        <strain evidence="2">cv. Yunnan</strain>
    </source>
</reference>
<proteinExistence type="predicted"/>
<dbReference type="EMBL" id="CM042021">
    <property type="protein sequence ID" value="KAI3819180.1"/>
    <property type="molecule type" value="Genomic_DNA"/>
</dbReference>
<dbReference type="Proteomes" id="UP001056120">
    <property type="component" value="Linkage Group LG04"/>
</dbReference>
<comment type="caution">
    <text evidence="1">The sequence shown here is derived from an EMBL/GenBank/DDBJ whole genome shotgun (WGS) entry which is preliminary data.</text>
</comment>
<name>A0ACB9JFW7_9ASTR</name>